<sequence length="169" mass="19178">MFHRLLEREDPLQVPLFNADFWVQLHDLPYGLMSKVMITQFGNFSDCFMVYDTKPVAKGQIILGKNEIPMAWDISLKTVGKRAFSRISVWLRKEGIEGYLHQDYLEGNLGRPMSRPDMELIGCEGEDSPVHVVDGKKRARVINLGLLGSTMNDLSGKGNEQAKAHTWLD</sequence>
<dbReference type="Proteomes" id="UP000593578">
    <property type="component" value="Unassembled WGS sequence"/>
</dbReference>
<comment type="caution">
    <text evidence="1">The sequence shown here is derived from an EMBL/GenBank/DDBJ whole genome shotgun (WGS) entry which is preliminary data.</text>
</comment>
<name>A0A7J8PNN7_GOSRA</name>
<evidence type="ECO:0008006" key="3">
    <source>
        <dbReference type="Google" id="ProtNLM"/>
    </source>
</evidence>
<proteinExistence type="predicted"/>
<protein>
    <recommendedName>
        <fullName evidence="3">DUF4283 domain-containing protein</fullName>
    </recommendedName>
</protein>
<accession>A0A7J8PNN7</accession>
<gene>
    <name evidence="1" type="ORF">Gorai_019573</name>
</gene>
<reference evidence="1 2" key="1">
    <citation type="journal article" date="2019" name="Genome Biol. Evol.">
        <title>Insights into the evolution of the New World diploid cottons (Gossypium, subgenus Houzingenia) based on genome sequencing.</title>
        <authorList>
            <person name="Grover C.E."/>
            <person name="Arick M.A. 2nd"/>
            <person name="Thrash A."/>
            <person name="Conover J.L."/>
            <person name="Sanders W.S."/>
            <person name="Peterson D.G."/>
            <person name="Frelichowski J.E."/>
            <person name="Scheffler J.A."/>
            <person name="Scheffler B.E."/>
            <person name="Wendel J.F."/>
        </authorList>
    </citation>
    <scope>NUCLEOTIDE SEQUENCE [LARGE SCALE GENOMIC DNA]</scope>
    <source>
        <strain evidence="1">8</strain>
        <tissue evidence="1">Leaf</tissue>
    </source>
</reference>
<organism evidence="1 2">
    <name type="scientific">Gossypium raimondii</name>
    <name type="common">Peruvian cotton</name>
    <name type="synonym">Gossypium klotzschianum subsp. raimondii</name>
    <dbReference type="NCBI Taxonomy" id="29730"/>
    <lineage>
        <taxon>Eukaryota</taxon>
        <taxon>Viridiplantae</taxon>
        <taxon>Streptophyta</taxon>
        <taxon>Embryophyta</taxon>
        <taxon>Tracheophyta</taxon>
        <taxon>Spermatophyta</taxon>
        <taxon>Magnoliopsida</taxon>
        <taxon>eudicotyledons</taxon>
        <taxon>Gunneridae</taxon>
        <taxon>Pentapetalae</taxon>
        <taxon>rosids</taxon>
        <taxon>malvids</taxon>
        <taxon>Malvales</taxon>
        <taxon>Malvaceae</taxon>
        <taxon>Malvoideae</taxon>
        <taxon>Gossypium</taxon>
    </lineage>
</organism>
<dbReference type="AlphaFoldDB" id="A0A7J8PNN7"/>
<dbReference type="EMBL" id="JABEZZ010000007">
    <property type="protein sequence ID" value="MBA0590884.1"/>
    <property type="molecule type" value="Genomic_DNA"/>
</dbReference>
<evidence type="ECO:0000313" key="2">
    <source>
        <dbReference type="Proteomes" id="UP000593578"/>
    </source>
</evidence>
<evidence type="ECO:0000313" key="1">
    <source>
        <dbReference type="EMBL" id="MBA0590884.1"/>
    </source>
</evidence>